<evidence type="ECO:0000256" key="2">
    <source>
        <dbReference type="ARBA" id="ARBA00010617"/>
    </source>
</evidence>
<keyword evidence="8" id="KW-1133">Transmembrane helix</keyword>
<evidence type="ECO:0000256" key="6">
    <source>
        <dbReference type="PIRSR" id="PIRSR602401-1"/>
    </source>
</evidence>
<dbReference type="Proteomes" id="UP000095287">
    <property type="component" value="Unplaced"/>
</dbReference>
<keyword evidence="8" id="KW-0472">Membrane</keyword>
<reference evidence="10" key="1">
    <citation type="submission" date="2016-11" db="UniProtKB">
        <authorList>
            <consortium name="WormBaseParasite"/>
        </authorList>
    </citation>
    <scope>IDENTIFICATION</scope>
</reference>
<dbReference type="GO" id="GO:0004497">
    <property type="term" value="F:monooxygenase activity"/>
    <property type="evidence" value="ECO:0007669"/>
    <property type="project" value="UniProtKB-KW"/>
</dbReference>
<dbReference type="GO" id="GO:0005506">
    <property type="term" value="F:iron ion binding"/>
    <property type="evidence" value="ECO:0007669"/>
    <property type="project" value="InterPro"/>
</dbReference>
<dbReference type="Gene3D" id="1.10.630.10">
    <property type="entry name" value="Cytochrome P450"/>
    <property type="match status" value="1"/>
</dbReference>
<dbReference type="CDD" id="cd20628">
    <property type="entry name" value="CYP4"/>
    <property type="match status" value="1"/>
</dbReference>
<dbReference type="PANTHER" id="PTHR24291">
    <property type="entry name" value="CYTOCHROME P450 FAMILY 4"/>
    <property type="match status" value="1"/>
</dbReference>
<keyword evidence="7" id="KW-0560">Oxidoreductase</keyword>
<keyword evidence="3 6" id="KW-0349">Heme</keyword>
<proteinExistence type="inferred from homology"/>
<dbReference type="PRINTS" id="PR00463">
    <property type="entry name" value="EP450I"/>
</dbReference>
<evidence type="ECO:0000256" key="4">
    <source>
        <dbReference type="ARBA" id="ARBA00023004"/>
    </source>
</evidence>
<feature type="binding site" description="axial binding residue" evidence="6">
    <location>
        <position position="451"/>
    </location>
    <ligand>
        <name>heme</name>
        <dbReference type="ChEBI" id="CHEBI:30413"/>
    </ligand>
    <ligandPart>
        <name>Fe</name>
        <dbReference type="ChEBI" id="CHEBI:18248"/>
    </ligandPart>
</feature>
<dbReference type="SUPFAM" id="SSF48264">
    <property type="entry name" value="Cytochrome P450"/>
    <property type="match status" value="1"/>
</dbReference>
<sequence>MGVSLWLLGAIVVIFFIYRNALVKWIKERRRLISVMEKMDGPLSFPIIGTAWMFKMKIEDFSDQLQEWGLYYINQGKTLARFWIGTSPMVAVLSPESAKVVLESRDIITKGPEYNILIPWLGTGLLISTGAKWHSRRKLLTPAFHFSILHAFLKVHDSESKIMIDQLEKYAQSGEDFDIFPYIKRCALDIICETSMGRKVDAQMNHNHPYVSAVQRMNELAFCHERMPWLWLKPVWYGLGYGGEYDRNLKLLTDFSRKVIKERSEEYESRKHKDATGEGKQKQALLDLLLGVKEQGQLTYEDIREEVDTFMFEGHDTTSSGMGWTLWCLAHNPEVQEKAIAEIDAIFEKSDRECTNEDLTKMKYLEMCIKEAMRLFPPVPNFSRVATEDFECDGYLIPKGATVIISAIIIHRNPKIYKDPLKYNPDNFLPENVASRHPFAYVPFSAGPRNCIGQKFALMEEKTVLSRFLRNYTIKASMPFESNKPCPEIIMKPLNGFHVSIQSRKKEEIQ</sequence>
<dbReference type="PROSITE" id="PS00086">
    <property type="entry name" value="CYTOCHROME_P450"/>
    <property type="match status" value="1"/>
</dbReference>
<evidence type="ECO:0000256" key="8">
    <source>
        <dbReference type="SAM" id="Phobius"/>
    </source>
</evidence>
<keyword evidence="5 7" id="KW-0503">Monooxygenase</keyword>
<protein>
    <submittedName>
        <fullName evidence="10">Cytochrome P450</fullName>
    </submittedName>
</protein>
<dbReference type="AlphaFoldDB" id="A0A1I7ZPR0"/>
<evidence type="ECO:0000313" key="9">
    <source>
        <dbReference type="Proteomes" id="UP000095287"/>
    </source>
</evidence>
<dbReference type="GO" id="GO:0016705">
    <property type="term" value="F:oxidoreductase activity, acting on paired donors, with incorporation or reduction of molecular oxygen"/>
    <property type="evidence" value="ECO:0007669"/>
    <property type="project" value="InterPro"/>
</dbReference>
<dbReference type="InterPro" id="IPR001128">
    <property type="entry name" value="Cyt_P450"/>
</dbReference>
<evidence type="ECO:0000256" key="5">
    <source>
        <dbReference type="ARBA" id="ARBA00023033"/>
    </source>
</evidence>
<keyword evidence="8" id="KW-0812">Transmembrane</keyword>
<keyword evidence="6 7" id="KW-0479">Metal-binding</keyword>
<dbReference type="InterPro" id="IPR050196">
    <property type="entry name" value="Cytochrome_P450_Monoox"/>
</dbReference>
<accession>A0A1I7ZPR0</accession>
<dbReference type="Pfam" id="PF00067">
    <property type="entry name" value="p450"/>
    <property type="match status" value="1"/>
</dbReference>
<dbReference type="WBParaSite" id="L893_g28393.t1">
    <property type="protein sequence ID" value="L893_g28393.t1"/>
    <property type="gene ID" value="L893_g28393"/>
</dbReference>
<keyword evidence="9" id="KW-1185">Reference proteome</keyword>
<dbReference type="InterPro" id="IPR002401">
    <property type="entry name" value="Cyt_P450_E_grp-I"/>
</dbReference>
<dbReference type="PANTHER" id="PTHR24291:SF128">
    <property type="entry name" value="CYTOCHROME P450"/>
    <property type="match status" value="1"/>
</dbReference>
<feature type="transmembrane region" description="Helical" evidence="8">
    <location>
        <begin position="6"/>
        <end position="26"/>
    </location>
</feature>
<dbReference type="InterPro" id="IPR036396">
    <property type="entry name" value="Cyt_P450_sf"/>
</dbReference>
<dbReference type="GO" id="GO:0020037">
    <property type="term" value="F:heme binding"/>
    <property type="evidence" value="ECO:0007669"/>
    <property type="project" value="InterPro"/>
</dbReference>
<comment type="cofactor">
    <cofactor evidence="1 6">
        <name>heme</name>
        <dbReference type="ChEBI" id="CHEBI:30413"/>
    </cofactor>
</comment>
<dbReference type="PRINTS" id="PR00385">
    <property type="entry name" value="P450"/>
</dbReference>
<name>A0A1I7ZPR0_9BILA</name>
<evidence type="ECO:0000256" key="7">
    <source>
        <dbReference type="RuleBase" id="RU000461"/>
    </source>
</evidence>
<evidence type="ECO:0000256" key="3">
    <source>
        <dbReference type="ARBA" id="ARBA00022617"/>
    </source>
</evidence>
<evidence type="ECO:0000313" key="10">
    <source>
        <dbReference type="WBParaSite" id="L893_g28393.t1"/>
    </source>
</evidence>
<comment type="similarity">
    <text evidence="2 7">Belongs to the cytochrome P450 family.</text>
</comment>
<organism evidence="9 10">
    <name type="scientific">Steinernema glaseri</name>
    <dbReference type="NCBI Taxonomy" id="37863"/>
    <lineage>
        <taxon>Eukaryota</taxon>
        <taxon>Metazoa</taxon>
        <taxon>Ecdysozoa</taxon>
        <taxon>Nematoda</taxon>
        <taxon>Chromadorea</taxon>
        <taxon>Rhabditida</taxon>
        <taxon>Tylenchina</taxon>
        <taxon>Panagrolaimomorpha</taxon>
        <taxon>Strongyloidoidea</taxon>
        <taxon>Steinernematidae</taxon>
        <taxon>Steinernema</taxon>
    </lineage>
</organism>
<evidence type="ECO:0000256" key="1">
    <source>
        <dbReference type="ARBA" id="ARBA00001971"/>
    </source>
</evidence>
<dbReference type="InterPro" id="IPR017972">
    <property type="entry name" value="Cyt_P450_CS"/>
</dbReference>
<keyword evidence="4 6" id="KW-0408">Iron</keyword>